<dbReference type="EMBL" id="BARS01018144">
    <property type="protein sequence ID" value="GAF91203.1"/>
    <property type="molecule type" value="Genomic_DNA"/>
</dbReference>
<protein>
    <recommendedName>
        <fullName evidence="2">DUF4190 domain-containing protein</fullName>
    </recommendedName>
</protein>
<name>X0TCG4_9ZZZZ</name>
<evidence type="ECO:0000256" key="1">
    <source>
        <dbReference type="SAM" id="Phobius"/>
    </source>
</evidence>
<feature type="transmembrane region" description="Helical" evidence="1">
    <location>
        <begin position="58"/>
        <end position="84"/>
    </location>
</feature>
<accession>X0TCG4</accession>
<dbReference type="InterPro" id="IPR025241">
    <property type="entry name" value="DUF4190"/>
</dbReference>
<sequence length="203" mass="22087">MENVSNISSEDELLELRNEGKISEDEYEELLETLRKTTKADVGSVAQVQPKPVRTSGLAIASLIFSLVGPIGCIPAVICGHLALRKIEKGVLFKGRGLALAGLIIGYIVLGLSIVLTAPFLSFFFAVRVEQSVKYMPAGVEVTELRRFALDNTEGLITQSGVRIDKQISSDGNGSLRIEAMGPTTIRLFETGDMDIENTRLIY</sequence>
<feature type="domain" description="DUF4190" evidence="2">
    <location>
        <begin position="58"/>
        <end position="116"/>
    </location>
</feature>
<dbReference type="AlphaFoldDB" id="X0TCG4"/>
<proteinExistence type="predicted"/>
<keyword evidence="1" id="KW-1133">Transmembrane helix</keyword>
<evidence type="ECO:0000313" key="3">
    <source>
        <dbReference type="EMBL" id="GAF91203.1"/>
    </source>
</evidence>
<keyword evidence="1" id="KW-0812">Transmembrane</keyword>
<comment type="caution">
    <text evidence="3">The sequence shown here is derived from an EMBL/GenBank/DDBJ whole genome shotgun (WGS) entry which is preliminary data.</text>
</comment>
<organism evidence="3">
    <name type="scientific">marine sediment metagenome</name>
    <dbReference type="NCBI Taxonomy" id="412755"/>
    <lineage>
        <taxon>unclassified sequences</taxon>
        <taxon>metagenomes</taxon>
        <taxon>ecological metagenomes</taxon>
    </lineage>
</organism>
<gene>
    <name evidence="3" type="ORF">S01H1_29569</name>
</gene>
<dbReference type="Pfam" id="PF13828">
    <property type="entry name" value="DUF4190"/>
    <property type="match status" value="1"/>
</dbReference>
<keyword evidence="1" id="KW-0472">Membrane</keyword>
<reference evidence="3" key="1">
    <citation type="journal article" date="2014" name="Front. Microbiol.">
        <title>High frequency of phylogenetically diverse reductive dehalogenase-homologous genes in deep subseafloor sedimentary metagenomes.</title>
        <authorList>
            <person name="Kawai M."/>
            <person name="Futagami T."/>
            <person name="Toyoda A."/>
            <person name="Takaki Y."/>
            <person name="Nishi S."/>
            <person name="Hori S."/>
            <person name="Arai W."/>
            <person name="Tsubouchi T."/>
            <person name="Morono Y."/>
            <person name="Uchiyama I."/>
            <person name="Ito T."/>
            <person name="Fujiyama A."/>
            <person name="Inagaki F."/>
            <person name="Takami H."/>
        </authorList>
    </citation>
    <scope>NUCLEOTIDE SEQUENCE</scope>
    <source>
        <strain evidence="3">Expedition CK06-06</strain>
    </source>
</reference>
<evidence type="ECO:0000259" key="2">
    <source>
        <dbReference type="Pfam" id="PF13828"/>
    </source>
</evidence>
<feature type="transmembrane region" description="Helical" evidence="1">
    <location>
        <begin position="104"/>
        <end position="127"/>
    </location>
</feature>